<dbReference type="PANTHER" id="PTHR43711:SF1">
    <property type="entry name" value="HISTIDINE KINASE 1"/>
    <property type="match status" value="1"/>
</dbReference>
<organism evidence="15 16">
    <name type="scientific">Paenibacillus pinisoli</name>
    <dbReference type="NCBI Taxonomy" id="1276110"/>
    <lineage>
        <taxon>Bacteria</taxon>
        <taxon>Bacillati</taxon>
        <taxon>Bacillota</taxon>
        <taxon>Bacilli</taxon>
        <taxon>Bacillales</taxon>
        <taxon>Paenibacillaceae</taxon>
        <taxon>Paenibacillus</taxon>
    </lineage>
</organism>
<dbReference type="InterPro" id="IPR003660">
    <property type="entry name" value="HAMP_dom"/>
</dbReference>
<dbReference type="Proteomes" id="UP000267798">
    <property type="component" value="Unassembled WGS sequence"/>
</dbReference>
<keyword evidence="16" id="KW-1185">Reference proteome</keyword>
<dbReference type="InterPro" id="IPR050736">
    <property type="entry name" value="Sensor_HK_Regulatory"/>
</dbReference>
<dbReference type="InterPro" id="IPR036097">
    <property type="entry name" value="HisK_dim/P_sf"/>
</dbReference>
<keyword evidence="11 12" id="KW-0472">Membrane</keyword>
<accession>A0A3A6Q6K7</accession>
<evidence type="ECO:0000259" key="13">
    <source>
        <dbReference type="PROSITE" id="PS50109"/>
    </source>
</evidence>
<comment type="caution">
    <text evidence="15">The sequence shown here is derived from an EMBL/GenBank/DDBJ whole genome shotgun (WGS) entry which is preliminary data.</text>
</comment>
<evidence type="ECO:0000259" key="14">
    <source>
        <dbReference type="PROSITE" id="PS50885"/>
    </source>
</evidence>
<gene>
    <name evidence="15" type="ORF">D3P09_05735</name>
</gene>
<dbReference type="PROSITE" id="PS50109">
    <property type="entry name" value="HIS_KIN"/>
    <property type="match status" value="1"/>
</dbReference>
<dbReference type="CDD" id="cd00075">
    <property type="entry name" value="HATPase"/>
    <property type="match status" value="1"/>
</dbReference>
<evidence type="ECO:0000256" key="6">
    <source>
        <dbReference type="ARBA" id="ARBA00022679"/>
    </source>
</evidence>
<dbReference type="RefSeq" id="WP_120107928.1">
    <property type="nucleotide sequence ID" value="NZ_QXQB01000001.1"/>
</dbReference>
<dbReference type="SMART" id="SM00387">
    <property type="entry name" value="HATPase_c"/>
    <property type="match status" value="1"/>
</dbReference>
<dbReference type="GO" id="GO:0000155">
    <property type="term" value="F:phosphorelay sensor kinase activity"/>
    <property type="evidence" value="ECO:0007669"/>
    <property type="project" value="InterPro"/>
</dbReference>
<keyword evidence="7" id="KW-0547">Nucleotide-binding</keyword>
<dbReference type="AlphaFoldDB" id="A0A3A6Q6K7"/>
<name>A0A3A6Q6K7_9BACL</name>
<keyword evidence="12" id="KW-0812">Transmembrane</keyword>
<dbReference type="PANTHER" id="PTHR43711">
    <property type="entry name" value="TWO-COMPONENT HISTIDINE KINASE"/>
    <property type="match status" value="1"/>
</dbReference>
<dbReference type="GO" id="GO:0005524">
    <property type="term" value="F:ATP binding"/>
    <property type="evidence" value="ECO:0007669"/>
    <property type="project" value="UniProtKB-KW"/>
</dbReference>
<evidence type="ECO:0000313" key="15">
    <source>
        <dbReference type="EMBL" id="RJX41474.1"/>
    </source>
</evidence>
<evidence type="ECO:0000256" key="8">
    <source>
        <dbReference type="ARBA" id="ARBA00022777"/>
    </source>
</evidence>
<dbReference type="SUPFAM" id="SSF55874">
    <property type="entry name" value="ATPase domain of HSP90 chaperone/DNA topoisomerase II/histidine kinase"/>
    <property type="match status" value="1"/>
</dbReference>
<keyword evidence="8 15" id="KW-0418">Kinase</keyword>
<dbReference type="SMART" id="SM00388">
    <property type="entry name" value="HisKA"/>
    <property type="match status" value="1"/>
</dbReference>
<protein>
    <recommendedName>
        <fullName evidence="3">histidine kinase</fullName>
        <ecNumber evidence="3">2.7.13.3</ecNumber>
    </recommendedName>
</protein>
<dbReference type="Gene3D" id="6.10.340.10">
    <property type="match status" value="1"/>
</dbReference>
<evidence type="ECO:0000313" key="16">
    <source>
        <dbReference type="Proteomes" id="UP000267798"/>
    </source>
</evidence>
<dbReference type="Pfam" id="PF00512">
    <property type="entry name" value="HisKA"/>
    <property type="match status" value="1"/>
</dbReference>
<keyword evidence="12" id="KW-1133">Transmembrane helix</keyword>
<feature type="domain" description="Histidine kinase" evidence="13">
    <location>
        <begin position="139"/>
        <end position="354"/>
    </location>
</feature>
<dbReference type="InterPro" id="IPR036890">
    <property type="entry name" value="HATPase_C_sf"/>
</dbReference>
<dbReference type="CDD" id="cd06225">
    <property type="entry name" value="HAMP"/>
    <property type="match status" value="1"/>
</dbReference>
<evidence type="ECO:0000256" key="5">
    <source>
        <dbReference type="ARBA" id="ARBA00022553"/>
    </source>
</evidence>
<evidence type="ECO:0000256" key="3">
    <source>
        <dbReference type="ARBA" id="ARBA00012438"/>
    </source>
</evidence>
<evidence type="ECO:0000256" key="12">
    <source>
        <dbReference type="SAM" id="Phobius"/>
    </source>
</evidence>
<dbReference type="PROSITE" id="PS50885">
    <property type="entry name" value="HAMP"/>
    <property type="match status" value="1"/>
</dbReference>
<dbReference type="OrthoDB" id="9813151at2"/>
<dbReference type="FunFam" id="3.30.565.10:FF:000006">
    <property type="entry name" value="Sensor histidine kinase WalK"/>
    <property type="match status" value="1"/>
</dbReference>
<dbReference type="Gene3D" id="1.10.287.130">
    <property type="match status" value="1"/>
</dbReference>
<dbReference type="EC" id="2.7.13.3" evidence="3"/>
<proteinExistence type="predicted"/>
<comment type="catalytic activity">
    <reaction evidence="1">
        <text>ATP + protein L-histidine = ADP + protein N-phospho-L-histidine.</text>
        <dbReference type="EC" id="2.7.13.3"/>
    </reaction>
</comment>
<dbReference type="PRINTS" id="PR00344">
    <property type="entry name" value="BCTRLSENSOR"/>
</dbReference>
<dbReference type="EMBL" id="QXQB01000001">
    <property type="protein sequence ID" value="RJX41474.1"/>
    <property type="molecule type" value="Genomic_DNA"/>
</dbReference>
<keyword evidence="5" id="KW-0597">Phosphoprotein</keyword>
<evidence type="ECO:0000256" key="2">
    <source>
        <dbReference type="ARBA" id="ARBA00004651"/>
    </source>
</evidence>
<reference evidence="15 16" key="1">
    <citation type="submission" date="2018-09" db="EMBL/GenBank/DDBJ databases">
        <title>Paenibacillus aracenensis nov. sp. isolated from a cave in southern Spain.</title>
        <authorList>
            <person name="Jurado V."/>
            <person name="Gutierrez-Patricio S."/>
            <person name="Gonzalez-Pimentel J.L."/>
            <person name="Miller A.Z."/>
            <person name="Laiz L."/>
            <person name="Saiz-Jimenez C."/>
        </authorList>
    </citation>
    <scope>NUCLEOTIDE SEQUENCE [LARGE SCALE GENOMIC DNA]</scope>
    <source>
        <strain evidence="15 16">JCM 19203</strain>
    </source>
</reference>
<keyword evidence="6" id="KW-0808">Transferase</keyword>
<dbReference type="InterPro" id="IPR004358">
    <property type="entry name" value="Sig_transdc_His_kin-like_C"/>
</dbReference>
<evidence type="ECO:0000256" key="9">
    <source>
        <dbReference type="ARBA" id="ARBA00022840"/>
    </source>
</evidence>
<dbReference type="InterPro" id="IPR005467">
    <property type="entry name" value="His_kinase_dom"/>
</dbReference>
<comment type="subcellular location">
    <subcellularLocation>
        <location evidence="2">Cell membrane</location>
        <topology evidence="2">Multi-pass membrane protein</topology>
    </subcellularLocation>
</comment>
<evidence type="ECO:0000256" key="7">
    <source>
        <dbReference type="ARBA" id="ARBA00022741"/>
    </source>
</evidence>
<evidence type="ECO:0000256" key="10">
    <source>
        <dbReference type="ARBA" id="ARBA00023012"/>
    </source>
</evidence>
<evidence type="ECO:0000256" key="11">
    <source>
        <dbReference type="ARBA" id="ARBA00023136"/>
    </source>
</evidence>
<dbReference type="GO" id="GO:0005886">
    <property type="term" value="C:plasma membrane"/>
    <property type="evidence" value="ECO:0007669"/>
    <property type="project" value="UniProtKB-SubCell"/>
</dbReference>
<sequence length="357" mass="41091">MNRKISKTEMAFKGAGAMLFMFLLCCVAFTAAYFLTRWFYETHPVSWSDFIVQLVNWGMGLLILILLGVVVSIVTRPKQMIVWNETMAALRRIAKGDFNVVIDREGKYRGQMGEFVESINEMTQELRQVERLRQQFISDVSHEIQSPLTSIRGFANTLQREDLSREEQRRYLSIIEKETVRLSRLSDNLMKLTSLESDQVEWEKQQYRLDTQLEHVVLSCEPQWLEKELDIELDTEPCHIRANEELLSQIWLNLLHNAIKFTPQGGSIRLSLKKLDGAARVEIADTGIGISLEDQQRIFERFYKGDKQRTRTAEGNGLGLSIVQKITELHGGTVRVKSKPGEGTVFEVVLPLNEREP</sequence>
<dbReference type="Gene3D" id="3.30.565.10">
    <property type="entry name" value="Histidine kinase-like ATPase, C-terminal domain"/>
    <property type="match status" value="1"/>
</dbReference>
<dbReference type="InterPro" id="IPR003594">
    <property type="entry name" value="HATPase_dom"/>
</dbReference>
<dbReference type="FunFam" id="1.10.287.130:FF:000001">
    <property type="entry name" value="Two-component sensor histidine kinase"/>
    <property type="match status" value="1"/>
</dbReference>
<dbReference type="CDD" id="cd00082">
    <property type="entry name" value="HisKA"/>
    <property type="match status" value="1"/>
</dbReference>
<keyword evidence="4" id="KW-1003">Cell membrane</keyword>
<keyword evidence="9" id="KW-0067">ATP-binding</keyword>
<keyword evidence="10" id="KW-0902">Two-component regulatory system</keyword>
<dbReference type="SUPFAM" id="SSF47384">
    <property type="entry name" value="Homodimeric domain of signal transducing histidine kinase"/>
    <property type="match status" value="1"/>
</dbReference>
<feature type="transmembrane region" description="Helical" evidence="12">
    <location>
        <begin position="54"/>
        <end position="74"/>
    </location>
</feature>
<dbReference type="Pfam" id="PF02518">
    <property type="entry name" value="HATPase_c"/>
    <property type="match status" value="1"/>
</dbReference>
<dbReference type="InterPro" id="IPR003661">
    <property type="entry name" value="HisK_dim/P_dom"/>
</dbReference>
<evidence type="ECO:0000256" key="4">
    <source>
        <dbReference type="ARBA" id="ARBA00022475"/>
    </source>
</evidence>
<evidence type="ECO:0000256" key="1">
    <source>
        <dbReference type="ARBA" id="ARBA00000085"/>
    </source>
</evidence>
<feature type="domain" description="HAMP" evidence="14">
    <location>
        <begin position="84"/>
        <end position="131"/>
    </location>
</feature>
<feature type="transmembrane region" description="Helical" evidence="12">
    <location>
        <begin position="12"/>
        <end position="34"/>
    </location>
</feature>